<feature type="chain" id="PRO_5014247868" description="Outer membrane protein OmpH" evidence="5">
    <location>
        <begin position="46"/>
        <end position="315"/>
    </location>
</feature>
<dbReference type="Proteomes" id="UP000075473">
    <property type="component" value="Unassembled WGS sequence"/>
</dbReference>
<reference evidence="9 10" key="1">
    <citation type="submission" date="2015-06" db="EMBL/GenBank/DDBJ databases">
        <title>Improved classification and identification of acetic acid bacteria using matrix-assisted laser desorption/ionization time-of-flight mass spectrometry; Gluconobacter nephelii and Gluconobacter uchimurae are later heterotypic synonyms of Gluconobacter japonicus and Gluconobacter oxydans, respectively.</title>
        <authorList>
            <person name="Li L."/>
            <person name="Cleenwerck I."/>
            <person name="De Vuyst L."/>
            <person name="Vandamme P."/>
        </authorList>
    </citation>
    <scope>NUCLEOTIDE SEQUENCE [LARGE SCALE GENOMIC DNA]</scope>
    <source>
        <strain evidence="8 10">LMG 1545</strain>
        <strain evidence="7 9">LMG 1608</strain>
        <strain evidence="6 11">LMG 1625</strain>
    </source>
</reference>
<accession>A0A149Q6D2</accession>
<evidence type="ECO:0000256" key="1">
    <source>
        <dbReference type="ARBA" id="ARBA00009091"/>
    </source>
</evidence>
<evidence type="ECO:0000313" key="9">
    <source>
        <dbReference type="Proteomes" id="UP000075312"/>
    </source>
</evidence>
<evidence type="ECO:0000256" key="3">
    <source>
        <dbReference type="SAM" id="Coils"/>
    </source>
</evidence>
<protein>
    <recommendedName>
        <fullName evidence="12">Outer membrane protein OmpH</fullName>
    </recommendedName>
</protein>
<feature type="compositionally biased region" description="Low complexity" evidence="4">
    <location>
        <begin position="56"/>
        <end position="74"/>
    </location>
</feature>
<feature type="signal peptide" evidence="5">
    <location>
        <begin position="1"/>
        <end position="45"/>
    </location>
</feature>
<name>A0A149Q6D2_9PROT</name>
<dbReference type="Proteomes" id="UP000075312">
    <property type="component" value="Unassembled WGS sequence"/>
</dbReference>
<keyword evidence="2 5" id="KW-0732">Signal</keyword>
<feature type="region of interest" description="Disordered" evidence="4">
    <location>
        <begin position="283"/>
        <end position="315"/>
    </location>
</feature>
<evidence type="ECO:0000313" key="10">
    <source>
        <dbReference type="Proteomes" id="UP000075462"/>
    </source>
</evidence>
<feature type="region of interest" description="Disordered" evidence="4">
    <location>
        <begin position="55"/>
        <end position="110"/>
    </location>
</feature>
<sequence length="315" mass="33029">MTGHSSFALASASNSEVMMPKFNRTAALSAALLSISVALAPSAMAQNAGGGGWFVPKAAQQPAPPAAHTQRRAPSPVPLPAAPADSSEADQQQTPPVLPLPPIPSMQDLPKSVAPPATVIGVISVSGVMRQSSAAMQVERTLGGRRDALAQDLQKEQAGWRDEQQNLQAQAKSMTSDQIQNRERSLQNRVMKAQRDFRNRNRIIQEAAQVSLGQIERELVQVIQKVAASHGMNLVLHSEQVALHVDGQDITNEVAKQLNGVLPSVFIPDANVDPEVLAKSGKMPTTADADQEAPATGPAPAAAPAAPAAAPAAHK</sequence>
<dbReference type="EMBL" id="LHZY01000002">
    <property type="protein sequence ID" value="KXV72808.1"/>
    <property type="molecule type" value="Genomic_DNA"/>
</dbReference>
<evidence type="ECO:0000256" key="5">
    <source>
        <dbReference type="SAM" id="SignalP"/>
    </source>
</evidence>
<evidence type="ECO:0000313" key="6">
    <source>
        <dbReference type="EMBL" id="KXU92911.1"/>
    </source>
</evidence>
<evidence type="ECO:0008006" key="12">
    <source>
        <dbReference type="Google" id="ProtNLM"/>
    </source>
</evidence>
<dbReference type="PANTHER" id="PTHR35089:SF1">
    <property type="entry name" value="CHAPERONE PROTEIN SKP"/>
    <property type="match status" value="1"/>
</dbReference>
<dbReference type="AlphaFoldDB" id="A0A149Q6D2"/>
<dbReference type="PATRIC" id="fig|178900.5.peg.1207"/>
<gene>
    <name evidence="6" type="ORF">AD928_10030</name>
    <name evidence="7" type="ORF">AD952_01430</name>
    <name evidence="8" type="ORF">AD954_11705</name>
</gene>
<dbReference type="GO" id="GO:0005829">
    <property type="term" value="C:cytosol"/>
    <property type="evidence" value="ECO:0007669"/>
    <property type="project" value="TreeGrafter"/>
</dbReference>
<dbReference type="PANTHER" id="PTHR35089">
    <property type="entry name" value="CHAPERONE PROTEIN SKP"/>
    <property type="match status" value="1"/>
</dbReference>
<comment type="caution">
    <text evidence="6">The sequence shown here is derived from an EMBL/GenBank/DDBJ whole genome shotgun (WGS) entry which is preliminary data.</text>
</comment>
<feature type="coiled-coil region" evidence="3">
    <location>
        <begin position="150"/>
        <end position="196"/>
    </location>
</feature>
<feature type="compositionally biased region" description="Low complexity" evidence="4">
    <location>
        <begin position="293"/>
        <end position="315"/>
    </location>
</feature>
<keyword evidence="3" id="KW-0175">Coiled coil</keyword>
<dbReference type="EMBL" id="LHZA01000151">
    <property type="protein sequence ID" value="KXU92911.1"/>
    <property type="molecule type" value="Genomic_DNA"/>
</dbReference>
<proteinExistence type="inferred from homology"/>
<dbReference type="InterPro" id="IPR005632">
    <property type="entry name" value="Chaperone_Skp"/>
</dbReference>
<evidence type="ECO:0000313" key="8">
    <source>
        <dbReference type="EMBL" id="KXV76466.1"/>
    </source>
</evidence>
<evidence type="ECO:0000256" key="2">
    <source>
        <dbReference type="ARBA" id="ARBA00022729"/>
    </source>
</evidence>
<evidence type="ECO:0000256" key="4">
    <source>
        <dbReference type="SAM" id="MobiDB-lite"/>
    </source>
</evidence>
<dbReference type="EMBL" id="LIAA01000051">
    <property type="protein sequence ID" value="KXV76466.1"/>
    <property type="molecule type" value="Genomic_DNA"/>
</dbReference>
<organism evidence="6 11">
    <name type="scientific">Acetobacter cerevisiae</name>
    <dbReference type="NCBI Taxonomy" id="178900"/>
    <lineage>
        <taxon>Bacteria</taxon>
        <taxon>Pseudomonadati</taxon>
        <taxon>Pseudomonadota</taxon>
        <taxon>Alphaproteobacteria</taxon>
        <taxon>Acetobacterales</taxon>
        <taxon>Acetobacteraceae</taxon>
        <taxon>Acetobacter</taxon>
    </lineage>
</organism>
<comment type="similarity">
    <text evidence="1">Belongs to the Skp family.</text>
</comment>
<dbReference type="Gene3D" id="3.30.910.20">
    <property type="entry name" value="Skp domain"/>
    <property type="match status" value="1"/>
</dbReference>
<dbReference type="Pfam" id="PF03938">
    <property type="entry name" value="OmpH"/>
    <property type="match status" value="1"/>
</dbReference>
<dbReference type="SUPFAM" id="SSF111384">
    <property type="entry name" value="OmpH-like"/>
    <property type="match status" value="1"/>
</dbReference>
<dbReference type="SMART" id="SM00935">
    <property type="entry name" value="OmpH"/>
    <property type="match status" value="1"/>
</dbReference>
<evidence type="ECO:0000313" key="11">
    <source>
        <dbReference type="Proteomes" id="UP000075473"/>
    </source>
</evidence>
<evidence type="ECO:0000313" key="7">
    <source>
        <dbReference type="EMBL" id="KXV72808.1"/>
    </source>
</evidence>
<dbReference type="Proteomes" id="UP000075462">
    <property type="component" value="Unassembled WGS sequence"/>
</dbReference>
<dbReference type="GO" id="GO:0050821">
    <property type="term" value="P:protein stabilization"/>
    <property type="evidence" value="ECO:0007669"/>
    <property type="project" value="TreeGrafter"/>
</dbReference>
<dbReference type="GO" id="GO:0051082">
    <property type="term" value="F:unfolded protein binding"/>
    <property type="evidence" value="ECO:0007669"/>
    <property type="project" value="InterPro"/>
</dbReference>
<dbReference type="InterPro" id="IPR024930">
    <property type="entry name" value="Skp_dom_sf"/>
</dbReference>